<organism evidence="1 2">
    <name type="scientific">Lignipirellula cremea</name>
    <dbReference type="NCBI Taxonomy" id="2528010"/>
    <lineage>
        <taxon>Bacteria</taxon>
        <taxon>Pseudomonadati</taxon>
        <taxon>Planctomycetota</taxon>
        <taxon>Planctomycetia</taxon>
        <taxon>Pirellulales</taxon>
        <taxon>Pirellulaceae</taxon>
        <taxon>Lignipirellula</taxon>
    </lineage>
</organism>
<dbReference type="EMBL" id="CP036433">
    <property type="protein sequence ID" value="QDU96418.1"/>
    <property type="molecule type" value="Genomic_DNA"/>
</dbReference>
<proteinExistence type="predicted"/>
<dbReference type="SUPFAM" id="SSF52402">
    <property type="entry name" value="Adenine nucleotide alpha hydrolases-like"/>
    <property type="match status" value="1"/>
</dbReference>
<keyword evidence="2" id="KW-1185">Reference proteome</keyword>
<dbReference type="RefSeq" id="WP_145055052.1">
    <property type="nucleotide sequence ID" value="NZ_CP036433.1"/>
</dbReference>
<evidence type="ECO:0000313" key="2">
    <source>
        <dbReference type="Proteomes" id="UP000317648"/>
    </source>
</evidence>
<dbReference type="Proteomes" id="UP000317648">
    <property type="component" value="Chromosome"/>
</dbReference>
<dbReference type="OrthoDB" id="266943at2"/>
<name>A0A518DX41_9BACT</name>
<dbReference type="Gene3D" id="3.40.50.12370">
    <property type="match status" value="1"/>
</dbReference>
<accession>A0A518DX41</accession>
<reference evidence="1 2" key="1">
    <citation type="submission" date="2019-02" db="EMBL/GenBank/DDBJ databases">
        <title>Deep-cultivation of Planctomycetes and their phenomic and genomic characterization uncovers novel biology.</title>
        <authorList>
            <person name="Wiegand S."/>
            <person name="Jogler M."/>
            <person name="Boedeker C."/>
            <person name="Pinto D."/>
            <person name="Vollmers J."/>
            <person name="Rivas-Marin E."/>
            <person name="Kohn T."/>
            <person name="Peeters S.H."/>
            <person name="Heuer A."/>
            <person name="Rast P."/>
            <person name="Oberbeckmann S."/>
            <person name="Bunk B."/>
            <person name="Jeske O."/>
            <person name="Meyerdierks A."/>
            <person name="Storesund J.E."/>
            <person name="Kallscheuer N."/>
            <person name="Luecker S."/>
            <person name="Lage O.M."/>
            <person name="Pohl T."/>
            <person name="Merkel B.J."/>
            <person name="Hornburger P."/>
            <person name="Mueller R.-W."/>
            <person name="Bruemmer F."/>
            <person name="Labrenz M."/>
            <person name="Spormann A.M."/>
            <person name="Op den Camp H."/>
            <person name="Overmann J."/>
            <person name="Amann R."/>
            <person name="Jetten M.S.M."/>
            <person name="Mascher T."/>
            <person name="Medema M.H."/>
            <person name="Devos D.P."/>
            <person name="Kaster A.-K."/>
            <person name="Ovreas L."/>
            <person name="Rohde M."/>
            <person name="Galperin M.Y."/>
            <person name="Jogler C."/>
        </authorList>
    </citation>
    <scope>NUCLEOTIDE SEQUENCE [LARGE SCALE GENOMIC DNA]</scope>
    <source>
        <strain evidence="1 2">Pla85_3_4</strain>
    </source>
</reference>
<protein>
    <submittedName>
        <fullName evidence="1">Universal stress protein family protein</fullName>
    </submittedName>
</protein>
<evidence type="ECO:0000313" key="1">
    <source>
        <dbReference type="EMBL" id="QDU96418.1"/>
    </source>
</evidence>
<sequence length="277" mass="30822">MLNSVLLHLPGARAEGPVIELGVALSSRLRIRLRGLSVLDTRSLLSLNAQTEIPVFTGVEQLHLQCGKLQQEQLRQRLLHACTKAGISVDVRLAKGDPLDLLPSESQFHDLTLSCFPPPQERRLVPGHTELTCSDFVAFLDRGVQPLLLVREKEKELRRILMVYDGTAASGKAVKQFLNQRLFPSAEFRLLAAGPTLHKAKEYLKEMAAYCRLLQMDCEAGFVVGRAEAVILPYSARWEADLIVLGVRRQPWRIPWLVGNPVSQILQKSACAIYAAS</sequence>
<dbReference type="CDD" id="cd00293">
    <property type="entry name" value="USP-like"/>
    <property type="match status" value="1"/>
</dbReference>
<dbReference type="AlphaFoldDB" id="A0A518DX41"/>
<gene>
    <name evidence="1" type="ORF">Pla8534_42380</name>
</gene>
<dbReference type="KEGG" id="lcre:Pla8534_42380"/>